<dbReference type="Proteomes" id="UP001210211">
    <property type="component" value="Unassembled WGS sequence"/>
</dbReference>
<organism evidence="1 2">
    <name type="scientific">Rhynchospora tenuis</name>
    <dbReference type="NCBI Taxonomy" id="198213"/>
    <lineage>
        <taxon>Eukaryota</taxon>
        <taxon>Viridiplantae</taxon>
        <taxon>Streptophyta</taxon>
        <taxon>Embryophyta</taxon>
        <taxon>Tracheophyta</taxon>
        <taxon>Spermatophyta</taxon>
        <taxon>Magnoliopsida</taxon>
        <taxon>Liliopsida</taxon>
        <taxon>Poales</taxon>
        <taxon>Cyperaceae</taxon>
        <taxon>Cyperoideae</taxon>
        <taxon>Rhynchosporeae</taxon>
        <taxon>Rhynchospora</taxon>
    </lineage>
</organism>
<dbReference type="GO" id="GO:0048364">
    <property type="term" value="P:root development"/>
    <property type="evidence" value="ECO:0007669"/>
    <property type="project" value="InterPro"/>
</dbReference>
<dbReference type="InterPro" id="IPR004320">
    <property type="entry name" value="BPS1_pln"/>
</dbReference>
<dbReference type="GO" id="GO:0048367">
    <property type="term" value="P:shoot system development"/>
    <property type="evidence" value="ECO:0007669"/>
    <property type="project" value="InterPro"/>
</dbReference>
<dbReference type="AlphaFoldDB" id="A0AAD5ZCF6"/>
<sequence length="244" mass="27561">MVCHNRSISLPASSHPFVLKAEEELHKLKAQVGSRSLTCEIMLDTIKAVGHVYECINDLLCMPSNQNGLSHMQQRRLVDLELEESIKLLDMCSTSRDNLNVIKYHVRDLESAIRRGESEIIKSGVLFYNQLVKKANKDVKKQVTRKSEAMAGDVPAIGLLLSETRDITTSLLHCVFSILLKQTESEKTGMWPLVSGLVQKRRIVCKKEIQEDILDVVEALEIGLESLFRQMIQCRVSLLNICCL</sequence>
<accession>A0AAD5ZCF6</accession>
<proteinExistence type="predicted"/>
<protein>
    <submittedName>
        <fullName evidence="1">Uncharacterized protein</fullName>
    </submittedName>
</protein>
<dbReference type="PANTHER" id="PTHR33070">
    <property type="entry name" value="OS06G0725500 PROTEIN"/>
    <property type="match status" value="1"/>
</dbReference>
<gene>
    <name evidence="1" type="ORF">LUZ61_020010</name>
</gene>
<evidence type="ECO:0000313" key="1">
    <source>
        <dbReference type="EMBL" id="KAJ3690846.1"/>
    </source>
</evidence>
<evidence type="ECO:0000313" key="2">
    <source>
        <dbReference type="Proteomes" id="UP001210211"/>
    </source>
</evidence>
<name>A0AAD5ZCF6_9POAL</name>
<dbReference type="EMBL" id="JAMRDG010000002">
    <property type="protein sequence ID" value="KAJ3690846.1"/>
    <property type="molecule type" value="Genomic_DNA"/>
</dbReference>
<keyword evidence="2" id="KW-1185">Reference proteome</keyword>
<dbReference type="PANTHER" id="PTHR33070:SF120">
    <property type="entry name" value="EXPRESSED PROTEIN"/>
    <property type="match status" value="1"/>
</dbReference>
<comment type="caution">
    <text evidence="1">The sequence shown here is derived from an EMBL/GenBank/DDBJ whole genome shotgun (WGS) entry which is preliminary data.</text>
</comment>
<reference evidence="1 2" key="1">
    <citation type="journal article" date="2022" name="Cell">
        <title>Repeat-based holocentromeres influence genome architecture and karyotype evolution.</title>
        <authorList>
            <person name="Hofstatter P.G."/>
            <person name="Thangavel G."/>
            <person name="Lux T."/>
            <person name="Neumann P."/>
            <person name="Vondrak T."/>
            <person name="Novak P."/>
            <person name="Zhang M."/>
            <person name="Costa L."/>
            <person name="Castellani M."/>
            <person name="Scott A."/>
            <person name="Toegelov H."/>
            <person name="Fuchs J."/>
            <person name="Mata-Sucre Y."/>
            <person name="Dias Y."/>
            <person name="Vanzela A.L.L."/>
            <person name="Huettel B."/>
            <person name="Almeida C.C.S."/>
            <person name="Simkova H."/>
            <person name="Souza G."/>
            <person name="Pedrosa-Harand A."/>
            <person name="Macas J."/>
            <person name="Mayer K.F.X."/>
            <person name="Houben A."/>
            <person name="Marques A."/>
        </authorList>
    </citation>
    <scope>NUCLEOTIDE SEQUENCE [LARGE SCALE GENOMIC DNA]</scope>
    <source>
        <strain evidence="1">RhyTen1mFocal</strain>
    </source>
</reference>
<dbReference type="Pfam" id="PF03087">
    <property type="entry name" value="BPS1"/>
    <property type="match status" value="2"/>
</dbReference>